<protein>
    <submittedName>
        <fullName evidence="2">Thiol:disulfide interchange protein</fullName>
    </submittedName>
</protein>
<organism evidence="2">
    <name type="scientific">Thaumatella adunca</name>
    <dbReference type="NCBI Taxonomy" id="2006976"/>
    <lineage>
        <taxon>Eukaryota</taxon>
        <taxon>Rhodophyta</taxon>
        <taxon>Florideophyceae</taxon>
        <taxon>Rhodymeniophycidae</taxon>
        <taxon>Ceramiales</taxon>
        <taxon>Rhodomelaceae</taxon>
        <taxon>Thaumatella</taxon>
    </lineage>
</organism>
<keyword evidence="2" id="KW-0934">Plastid</keyword>
<name>A0A1Z1MN67_9FLOR</name>
<feature type="transmembrane region" description="Helical" evidence="1">
    <location>
        <begin position="42"/>
        <end position="68"/>
    </location>
</feature>
<feature type="transmembrane region" description="Helical" evidence="1">
    <location>
        <begin position="220"/>
        <end position="246"/>
    </location>
</feature>
<keyword evidence="1" id="KW-0812">Transmembrane</keyword>
<feature type="transmembrane region" description="Helical" evidence="1">
    <location>
        <begin position="110"/>
        <end position="133"/>
    </location>
</feature>
<keyword evidence="1" id="KW-1133">Transmembrane helix</keyword>
<reference evidence="2" key="1">
    <citation type="journal article" date="2017" name="J. Phycol.">
        <title>Analysis of chloroplast genomes and a supermatrix inform reclassification of the Rhodomelaceae (Rhodophyta).</title>
        <authorList>
            <person name="Diaz-Tapia P."/>
            <person name="Maggs C.A."/>
            <person name="West J.A."/>
            <person name="Verbruggen H."/>
        </authorList>
    </citation>
    <scope>NUCLEOTIDE SEQUENCE</scope>
    <source>
        <strain evidence="2">PD1388</strain>
    </source>
</reference>
<keyword evidence="1" id="KW-0472">Membrane</keyword>
<dbReference type="EMBL" id="MF101447">
    <property type="protein sequence ID" value="ARW67366.1"/>
    <property type="molecule type" value="Genomic_DNA"/>
</dbReference>
<dbReference type="AlphaFoldDB" id="A0A1Z1MN67"/>
<sequence length="247" mass="29076">MIKIFSIYNFFDQYCNMVYFVQQYLYRFLFISISSQNITFSFILFCLGILTIFTPCFVSTLPLALSYINLNQGNKLSKNLFILGLMTSLVLLIILTHFISFYSYLYQLPIFSYLVLILVSLDLIKVVNFSKFYSVFRKISFFTYQRNNIFQNYFIGLTIGFSSLPCNTSIVIFTNLLLKNVDNILILLFYLLIYLLGSILPIFLILNIQINYHNFYSFSLFWNAIFPLSGSFLFIFSYFSLLKIIFL</sequence>
<dbReference type="GeneID" id="33360670"/>
<geneLocation type="chloroplast" evidence="2"/>
<dbReference type="PANTHER" id="PTHR31272">
    <property type="entry name" value="CYTOCHROME C-TYPE BIOGENESIS PROTEIN HI_1454-RELATED"/>
    <property type="match status" value="1"/>
</dbReference>
<gene>
    <name evidence="2" type="primary">dsbD</name>
</gene>
<feature type="transmembrane region" description="Helical" evidence="1">
    <location>
        <begin position="80"/>
        <end position="104"/>
    </location>
</feature>
<proteinExistence type="predicted"/>
<evidence type="ECO:0000256" key="1">
    <source>
        <dbReference type="SAM" id="Phobius"/>
    </source>
</evidence>
<keyword evidence="2" id="KW-0150">Chloroplast</keyword>
<feature type="transmembrane region" description="Helical" evidence="1">
    <location>
        <begin position="184"/>
        <end position="208"/>
    </location>
</feature>
<dbReference type="InterPro" id="IPR051790">
    <property type="entry name" value="Cytochrome_c-biogenesis_DsbD"/>
</dbReference>
<dbReference type="RefSeq" id="YP_009398180.1">
    <property type="nucleotide sequence ID" value="NC_035291.1"/>
</dbReference>
<feature type="transmembrane region" description="Helical" evidence="1">
    <location>
        <begin position="154"/>
        <end position="178"/>
    </location>
</feature>
<accession>A0A1Z1MN67</accession>
<dbReference type="PANTHER" id="PTHR31272:SF9">
    <property type="entry name" value="BLL1027 PROTEIN"/>
    <property type="match status" value="1"/>
</dbReference>
<evidence type="ECO:0000313" key="2">
    <source>
        <dbReference type="EMBL" id="ARW67366.1"/>
    </source>
</evidence>